<organism evidence="1 2">
    <name type="scientific">Pyrobaculum aerophilum</name>
    <dbReference type="NCBI Taxonomy" id="13773"/>
    <lineage>
        <taxon>Archaea</taxon>
        <taxon>Thermoproteota</taxon>
        <taxon>Thermoprotei</taxon>
        <taxon>Thermoproteales</taxon>
        <taxon>Thermoproteaceae</taxon>
        <taxon>Pyrobaculum</taxon>
    </lineage>
</organism>
<proteinExistence type="predicted"/>
<sequence length="212" mass="23481">MEIVVLVPVSENTLREIKELIELLGSPPIDVIIVGESATKLEVGDINILKVALPLDKYKILREVAFARAVTEPELLEVWAVPQELAGDNLAYELSLALLNRLLDVLIAKADYSLVREKASVEVVEGETVAHTLIRTLAVDVSVSLAVAGYTSEASQLVAKMADHPIYNSYKRFWEFVVSNFKFMPIYNWLLLFYGQSTSPSSVMRKDTSPSG</sequence>
<evidence type="ECO:0000313" key="1">
    <source>
        <dbReference type="EMBL" id="HII46061.1"/>
    </source>
</evidence>
<dbReference type="RefSeq" id="WP_011007397.1">
    <property type="nucleotide sequence ID" value="NZ_DAIOPL010000006.1"/>
</dbReference>
<gene>
    <name evidence="1" type="ORF">HA333_00915</name>
</gene>
<evidence type="ECO:0000313" key="2">
    <source>
        <dbReference type="Proteomes" id="UP000651120"/>
    </source>
</evidence>
<accession>A0A832WE37</accession>
<comment type="caution">
    <text evidence="1">The sequence shown here is derived from an EMBL/GenBank/DDBJ whole genome shotgun (WGS) entry which is preliminary data.</text>
</comment>
<dbReference type="EMBL" id="DUJP01000006">
    <property type="protein sequence ID" value="HII46061.1"/>
    <property type="molecule type" value="Genomic_DNA"/>
</dbReference>
<dbReference type="GeneID" id="1465150"/>
<dbReference type="AlphaFoldDB" id="A0A832WE37"/>
<name>A0A832WE37_9CREN</name>
<protein>
    <submittedName>
        <fullName evidence="1">Uncharacterized protein</fullName>
    </submittedName>
</protein>
<reference evidence="1" key="1">
    <citation type="journal article" date="2020" name="bioRxiv">
        <title>A rank-normalized archaeal taxonomy based on genome phylogeny resolves widespread incomplete and uneven classifications.</title>
        <authorList>
            <person name="Rinke C."/>
            <person name="Chuvochina M."/>
            <person name="Mussig A.J."/>
            <person name="Chaumeil P.-A."/>
            <person name="Waite D.W."/>
            <person name="Whitman W.B."/>
            <person name="Parks D.H."/>
            <person name="Hugenholtz P."/>
        </authorList>
    </citation>
    <scope>NUCLEOTIDE SEQUENCE</scope>
    <source>
        <strain evidence="1">UBA8839</strain>
    </source>
</reference>
<dbReference type="OMA" id="NWLLLMY"/>
<dbReference type="Proteomes" id="UP000651120">
    <property type="component" value="Unassembled WGS sequence"/>
</dbReference>